<accession>A0ACB1ANP2</accession>
<dbReference type="Proteomes" id="UP001497535">
    <property type="component" value="Unassembled WGS sequence"/>
</dbReference>
<name>A0ACB1ANP2_MELEN</name>
<protein>
    <submittedName>
        <fullName evidence="1">Uncharacterized protein</fullName>
    </submittedName>
</protein>
<evidence type="ECO:0000313" key="1">
    <source>
        <dbReference type="EMBL" id="CAK5096848.1"/>
    </source>
</evidence>
<evidence type="ECO:0000313" key="2">
    <source>
        <dbReference type="Proteomes" id="UP001497535"/>
    </source>
</evidence>
<sequence>MNGKVDAYNGFDRNLVISIVSEELIYSIMMGFKAESSFSQVVYSIDKEIIREIFQRANSDAQYINNVFFRAFELGENIEIFFQFFSERSHLTKALMF</sequence>
<dbReference type="EMBL" id="CAVMJV010000100">
    <property type="protein sequence ID" value="CAK5096848.1"/>
    <property type="molecule type" value="Genomic_DNA"/>
</dbReference>
<proteinExistence type="predicted"/>
<gene>
    <name evidence="1" type="ORF">MENTE1834_LOCUS41223</name>
</gene>
<organism evidence="1 2">
    <name type="scientific">Meloidogyne enterolobii</name>
    <name type="common">Root-knot nematode worm</name>
    <name type="synonym">Meloidogyne mayaguensis</name>
    <dbReference type="NCBI Taxonomy" id="390850"/>
    <lineage>
        <taxon>Eukaryota</taxon>
        <taxon>Metazoa</taxon>
        <taxon>Ecdysozoa</taxon>
        <taxon>Nematoda</taxon>
        <taxon>Chromadorea</taxon>
        <taxon>Rhabditida</taxon>
        <taxon>Tylenchina</taxon>
        <taxon>Tylenchomorpha</taxon>
        <taxon>Tylenchoidea</taxon>
        <taxon>Meloidogynidae</taxon>
        <taxon>Meloidogyninae</taxon>
        <taxon>Meloidogyne</taxon>
    </lineage>
</organism>
<keyword evidence="2" id="KW-1185">Reference proteome</keyword>
<reference evidence="1" key="1">
    <citation type="submission" date="2023-11" db="EMBL/GenBank/DDBJ databases">
        <authorList>
            <person name="Poullet M."/>
        </authorList>
    </citation>
    <scope>NUCLEOTIDE SEQUENCE</scope>
    <source>
        <strain evidence="1">E1834</strain>
    </source>
</reference>
<comment type="caution">
    <text evidence="1">The sequence shown here is derived from an EMBL/GenBank/DDBJ whole genome shotgun (WGS) entry which is preliminary data.</text>
</comment>